<feature type="region of interest" description="Disordered" evidence="1">
    <location>
        <begin position="60"/>
        <end position="138"/>
    </location>
</feature>
<gene>
    <name evidence="4" type="primary">LOC106805310</name>
</gene>
<sequence>MGVQAIVDVQVKGGAAEADGRLMHGDQILSVNGEDMRQATQEDAATILKTCMGKVVLEMGRLKHSSRGSSRRNSGSSSGGVRKSDSNVSAHRYGDRKGKHAKDSSDDKSSGREDGDVRGATPPLPSTPAQQPPQYNTITLDRGPEGLGFSIVGGHGSPHGDLPIFVKTVFAKGAAADDGRLKRGDQIVAVNGETLEGATHEKAVTILKNCKGTVGLTIVS</sequence>
<protein>
    <submittedName>
        <fullName evidence="4">InaD-like protein</fullName>
    </submittedName>
</protein>
<dbReference type="Proteomes" id="UP000695022">
    <property type="component" value="Unplaced"/>
</dbReference>
<dbReference type="InterPro" id="IPR051342">
    <property type="entry name" value="PDZ_scaffold"/>
</dbReference>
<dbReference type="SUPFAM" id="SSF50156">
    <property type="entry name" value="PDZ domain-like"/>
    <property type="match status" value="2"/>
</dbReference>
<keyword evidence="3" id="KW-1185">Reference proteome</keyword>
<dbReference type="PANTHER" id="PTHR19964">
    <property type="entry name" value="MULTIPLE PDZ DOMAIN PROTEIN"/>
    <property type="match status" value="1"/>
</dbReference>
<dbReference type="InterPro" id="IPR001478">
    <property type="entry name" value="PDZ"/>
</dbReference>
<dbReference type="InterPro" id="IPR036034">
    <property type="entry name" value="PDZ_sf"/>
</dbReference>
<feature type="domain" description="PDZ" evidence="2">
    <location>
        <begin position="1"/>
        <end position="63"/>
    </location>
</feature>
<dbReference type="PANTHER" id="PTHR19964:SF97">
    <property type="entry name" value="PDZ DOMAIN-CONTAINING PROTEIN"/>
    <property type="match status" value="1"/>
</dbReference>
<dbReference type="SMART" id="SM00228">
    <property type="entry name" value="PDZ"/>
    <property type="match status" value="2"/>
</dbReference>
<feature type="compositionally biased region" description="Basic and acidic residues" evidence="1">
    <location>
        <begin position="92"/>
        <end position="117"/>
    </location>
</feature>
<dbReference type="Gene3D" id="2.30.42.10">
    <property type="match status" value="2"/>
</dbReference>
<reference evidence="4" key="1">
    <citation type="submission" date="2025-08" db="UniProtKB">
        <authorList>
            <consortium name="RefSeq"/>
        </authorList>
    </citation>
    <scope>IDENTIFICATION</scope>
</reference>
<dbReference type="Pfam" id="PF00595">
    <property type="entry name" value="PDZ"/>
    <property type="match status" value="2"/>
</dbReference>
<dbReference type="PROSITE" id="PS50106">
    <property type="entry name" value="PDZ"/>
    <property type="match status" value="2"/>
</dbReference>
<proteinExistence type="predicted"/>
<evidence type="ECO:0000313" key="3">
    <source>
        <dbReference type="Proteomes" id="UP000695022"/>
    </source>
</evidence>
<organism evidence="3 4">
    <name type="scientific">Priapulus caudatus</name>
    <name type="common">Priapulid worm</name>
    <dbReference type="NCBI Taxonomy" id="37621"/>
    <lineage>
        <taxon>Eukaryota</taxon>
        <taxon>Metazoa</taxon>
        <taxon>Ecdysozoa</taxon>
        <taxon>Scalidophora</taxon>
        <taxon>Priapulida</taxon>
        <taxon>Priapulimorpha</taxon>
        <taxon>Priapulimorphida</taxon>
        <taxon>Priapulidae</taxon>
        <taxon>Priapulus</taxon>
    </lineage>
</organism>
<evidence type="ECO:0000313" key="4">
    <source>
        <dbReference type="RefSeq" id="XP_014662338.1"/>
    </source>
</evidence>
<name>A0ABM1DQW7_PRICU</name>
<dbReference type="RefSeq" id="XP_014662338.1">
    <property type="nucleotide sequence ID" value="XM_014806852.1"/>
</dbReference>
<dbReference type="CDD" id="cd06676">
    <property type="entry name" value="PDZ13_MUPP1-like"/>
    <property type="match status" value="1"/>
</dbReference>
<feature type="domain" description="PDZ" evidence="2">
    <location>
        <begin position="137"/>
        <end position="220"/>
    </location>
</feature>
<dbReference type="GeneID" id="106805310"/>
<accession>A0ABM1DQW7</accession>
<evidence type="ECO:0000256" key="1">
    <source>
        <dbReference type="SAM" id="MobiDB-lite"/>
    </source>
</evidence>
<evidence type="ECO:0000259" key="2">
    <source>
        <dbReference type="PROSITE" id="PS50106"/>
    </source>
</evidence>
<feature type="compositionally biased region" description="Low complexity" evidence="1">
    <location>
        <begin position="71"/>
        <end position="81"/>
    </location>
</feature>